<dbReference type="Gene3D" id="1.25.10.10">
    <property type="entry name" value="Leucine-rich Repeat Variant"/>
    <property type="match status" value="1"/>
</dbReference>
<evidence type="ECO:0008006" key="4">
    <source>
        <dbReference type="Google" id="ProtNLM"/>
    </source>
</evidence>
<dbReference type="PANTHER" id="PTHR22895:SF0">
    <property type="entry name" value="ARMADILLO REPEAT-CONTAINING PROTEIN 6"/>
    <property type="match status" value="1"/>
</dbReference>
<dbReference type="SUPFAM" id="SSF48371">
    <property type="entry name" value="ARM repeat"/>
    <property type="match status" value="1"/>
</dbReference>
<sequence>MSRSMSGLLDEVGSRKDEVETSLQKLRDLALGEGEGREADAEADKEEALGAVLEGLEAATLRSSTCQRRFLQLDGPQLLLTGMAAHLENMKIQLISCRILQHLASLVSLDAAEVLADFGACEAIQKALEAHPNVAALHQAALQALELLAFTGTEARLKALRCGCPEVVVASLKRFRTDAHVQQACLAALQALLEDSAVGTSTDSEEESNCQEIVAKLGGIAAIVGALADHREDAQLQYWGQVVLSALCHDNVKLRAEAQQKCHWQRIEVDFDI</sequence>
<gene>
    <name evidence="2" type="ORF">AK812_SmicGene30205</name>
</gene>
<protein>
    <recommendedName>
        <fullName evidence="4">Armadillo repeat-containing protein 6</fullName>
    </recommendedName>
</protein>
<dbReference type="OrthoDB" id="439680at2759"/>
<keyword evidence="3" id="KW-1185">Reference proteome</keyword>
<reference evidence="2 3" key="1">
    <citation type="submission" date="2016-02" db="EMBL/GenBank/DDBJ databases">
        <title>Genome analysis of coral dinoflagellate symbionts highlights evolutionary adaptations to a symbiotic lifestyle.</title>
        <authorList>
            <person name="Aranda M."/>
            <person name="Li Y."/>
            <person name="Liew Y.J."/>
            <person name="Baumgarten S."/>
            <person name="Simakov O."/>
            <person name="Wilson M."/>
            <person name="Piel J."/>
            <person name="Ashoor H."/>
            <person name="Bougouffa S."/>
            <person name="Bajic V.B."/>
            <person name="Ryu T."/>
            <person name="Ravasi T."/>
            <person name="Bayer T."/>
            <person name="Micklem G."/>
            <person name="Kim H."/>
            <person name="Bhak J."/>
            <person name="Lajeunesse T.C."/>
            <person name="Voolstra C.R."/>
        </authorList>
    </citation>
    <scope>NUCLEOTIDE SEQUENCE [LARGE SCALE GENOMIC DNA]</scope>
    <source>
        <strain evidence="2 3">CCMP2467</strain>
    </source>
</reference>
<dbReference type="InterPro" id="IPR016024">
    <property type="entry name" value="ARM-type_fold"/>
</dbReference>
<dbReference type="EMBL" id="LSRX01000813">
    <property type="protein sequence ID" value="OLP88468.1"/>
    <property type="molecule type" value="Genomic_DNA"/>
</dbReference>
<evidence type="ECO:0000256" key="1">
    <source>
        <dbReference type="ARBA" id="ARBA00022737"/>
    </source>
</evidence>
<proteinExistence type="predicted"/>
<dbReference type="InterPro" id="IPR011989">
    <property type="entry name" value="ARM-like"/>
</dbReference>
<accession>A0A1Q9CZX5</accession>
<comment type="caution">
    <text evidence="2">The sequence shown here is derived from an EMBL/GenBank/DDBJ whole genome shotgun (WGS) entry which is preliminary data.</text>
</comment>
<keyword evidence="1" id="KW-0677">Repeat</keyword>
<organism evidence="2 3">
    <name type="scientific">Symbiodinium microadriaticum</name>
    <name type="common">Dinoflagellate</name>
    <name type="synonym">Zooxanthella microadriatica</name>
    <dbReference type="NCBI Taxonomy" id="2951"/>
    <lineage>
        <taxon>Eukaryota</taxon>
        <taxon>Sar</taxon>
        <taxon>Alveolata</taxon>
        <taxon>Dinophyceae</taxon>
        <taxon>Suessiales</taxon>
        <taxon>Symbiodiniaceae</taxon>
        <taxon>Symbiodinium</taxon>
    </lineage>
</organism>
<dbReference type="Proteomes" id="UP000186817">
    <property type="component" value="Unassembled WGS sequence"/>
</dbReference>
<dbReference type="PANTHER" id="PTHR22895">
    <property type="entry name" value="ARMADILLO REPEAT-CONTAINING PROTEIN 6"/>
    <property type="match status" value="1"/>
</dbReference>
<evidence type="ECO:0000313" key="2">
    <source>
        <dbReference type="EMBL" id="OLP88468.1"/>
    </source>
</evidence>
<dbReference type="AlphaFoldDB" id="A0A1Q9CZX5"/>
<evidence type="ECO:0000313" key="3">
    <source>
        <dbReference type="Proteomes" id="UP000186817"/>
    </source>
</evidence>
<name>A0A1Q9CZX5_SYMMI</name>